<evidence type="ECO:0000256" key="4">
    <source>
        <dbReference type="ARBA" id="ARBA00023136"/>
    </source>
</evidence>
<evidence type="ECO:0000313" key="6">
    <source>
        <dbReference type="EMBL" id="OXU20420.1"/>
    </source>
</evidence>
<evidence type="ECO:0000313" key="7">
    <source>
        <dbReference type="Proteomes" id="UP000215335"/>
    </source>
</evidence>
<feature type="transmembrane region" description="Helical" evidence="5">
    <location>
        <begin position="212"/>
        <end position="236"/>
    </location>
</feature>
<keyword evidence="3 5" id="KW-1133">Transmembrane helix</keyword>
<dbReference type="Gene3D" id="1.10.1450.10">
    <property type="entry name" value="Tetraspanin"/>
    <property type="match status" value="1"/>
</dbReference>
<gene>
    <name evidence="6" type="ORF">TSAR_005641</name>
</gene>
<feature type="transmembrane region" description="Helical" evidence="5">
    <location>
        <begin position="27"/>
        <end position="51"/>
    </location>
</feature>
<dbReference type="SUPFAM" id="SSF48652">
    <property type="entry name" value="Tetraspanin"/>
    <property type="match status" value="1"/>
</dbReference>
<dbReference type="CDD" id="cd03127">
    <property type="entry name" value="tetraspanin_LEL"/>
    <property type="match status" value="1"/>
</dbReference>
<comment type="subcellular location">
    <subcellularLocation>
        <location evidence="1">Membrane</location>
        <topology evidence="1">Multi-pass membrane protein</topology>
    </subcellularLocation>
</comment>
<dbReference type="GO" id="GO:0005886">
    <property type="term" value="C:plasma membrane"/>
    <property type="evidence" value="ECO:0007669"/>
    <property type="project" value="TreeGrafter"/>
</dbReference>
<dbReference type="Proteomes" id="UP000215335">
    <property type="component" value="Unassembled WGS sequence"/>
</dbReference>
<evidence type="ECO:0000256" key="5">
    <source>
        <dbReference type="SAM" id="Phobius"/>
    </source>
</evidence>
<dbReference type="EMBL" id="NNAY01002867">
    <property type="protein sequence ID" value="OXU20420.1"/>
    <property type="molecule type" value="Genomic_DNA"/>
</dbReference>
<feature type="transmembrane region" description="Helical" evidence="5">
    <location>
        <begin position="99"/>
        <end position="121"/>
    </location>
</feature>
<name>A0A232EPY6_9HYME</name>
<protein>
    <recommendedName>
        <fullName evidence="8">Tetraspanin</fullName>
    </recommendedName>
</protein>
<dbReference type="Pfam" id="PF00335">
    <property type="entry name" value="Tetraspanin"/>
    <property type="match status" value="1"/>
</dbReference>
<organism evidence="6 7">
    <name type="scientific">Trichomalopsis sarcophagae</name>
    <dbReference type="NCBI Taxonomy" id="543379"/>
    <lineage>
        <taxon>Eukaryota</taxon>
        <taxon>Metazoa</taxon>
        <taxon>Ecdysozoa</taxon>
        <taxon>Arthropoda</taxon>
        <taxon>Hexapoda</taxon>
        <taxon>Insecta</taxon>
        <taxon>Pterygota</taxon>
        <taxon>Neoptera</taxon>
        <taxon>Endopterygota</taxon>
        <taxon>Hymenoptera</taxon>
        <taxon>Apocrita</taxon>
        <taxon>Proctotrupomorpha</taxon>
        <taxon>Chalcidoidea</taxon>
        <taxon>Pteromalidae</taxon>
        <taxon>Pteromalinae</taxon>
        <taxon>Trichomalopsis</taxon>
    </lineage>
</organism>
<feature type="transmembrane region" description="Helical" evidence="5">
    <location>
        <begin position="63"/>
        <end position="87"/>
    </location>
</feature>
<keyword evidence="7" id="KW-1185">Reference proteome</keyword>
<keyword evidence="4 5" id="KW-0472">Membrane</keyword>
<evidence type="ECO:0000256" key="3">
    <source>
        <dbReference type="ARBA" id="ARBA00022989"/>
    </source>
</evidence>
<dbReference type="InterPro" id="IPR018499">
    <property type="entry name" value="Tetraspanin/Peripherin"/>
</dbReference>
<proteinExistence type="predicted"/>
<dbReference type="PANTHER" id="PTHR19282:SF544">
    <property type="entry name" value="TETRASPANIN"/>
    <property type="match status" value="1"/>
</dbReference>
<keyword evidence="2 5" id="KW-0812">Transmembrane</keyword>
<reference evidence="6 7" key="1">
    <citation type="journal article" date="2017" name="Curr. Biol.">
        <title>The Evolution of Venom by Co-option of Single-Copy Genes.</title>
        <authorList>
            <person name="Martinson E.O."/>
            <person name="Mrinalini"/>
            <person name="Kelkar Y.D."/>
            <person name="Chang C.H."/>
            <person name="Werren J.H."/>
        </authorList>
    </citation>
    <scope>NUCLEOTIDE SEQUENCE [LARGE SCALE GENOMIC DNA]</scope>
    <source>
        <strain evidence="6 7">Alberta</strain>
        <tissue evidence="6">Whole body</tissue>
    </source>
</reference>
<evidence type="ECO:0000256" key="2">
    <source>
        <dbReference type="ARBA" id="ARBA00022692"/>
    </source>
</evidence>
<dbReference type="STRING" id="543379.A0A232EPY6"/>
<sequence length="293" mass="33669">MANNNLSNPSNTNIKSDLKEKLLPLKYTYIMSCVILMINGAFISIGSVIIWGNLRYFEKFVSYYTNTPILIVMIVGVIIIALSWFGIISAWLSYYCGLLMFYMFTSLLFVSTVAGWAYLYYVSDSNLYKKNLLHTLINATINYHFEEDAINIVQAKLQCCGVHSYADWETILGYIPGSCCESNDFCNYNNEFYVYNQGCYIALNRLIESYTLLLHLVVVITEGFFVLSISLSYYLYQKSYKDEQFISYTQRRNIELSQNNPRNNHSAYPVGLAAKSFIIKAMNNLNINCILNI</sequence>
<evidence type="ECO:0000256" key="1">
    <source>
        <dbReference type="ARBA" id="ARBA00004141"/>
    </source>
</evidence>
<accession>A0A232EPY6</accession>
<dbReference type="InterPro" id="IPR008952">
    <property type="entry name" value="Tetraspanin_EC2_sf"/>
</dbReference>
<dbReference type="AlphaFoldDB" id="A0A232EPY6"/>
<evidence type="ECO:0008006" key="8">
    <source>
        <dbReference type="Google" id="ProtNLM"/>
    </source>
</evidence>
<comment type="caution">
    <text evidence="6">The sequence shown here is derived from an EMBL/GenBank/DDBJ whole genome shotgun (WGS) entry which is preliminary data.</text>
</comment>
<dbReference type="PANTHER" id="PTHR19282">
    <property type="entry name" value="TETRASPANIN"/>
    <property type="match status" value="1"/>
</dbReference>
<dbReference type="OrthoDB" id="9972904at2759"/>